<sequence>MTELVAIHQPNLFPWLGYFDKIHRADVFILLDDVQYPKTGGSWSNRVKVLINGEGRWLTAPVDRSHHGTRAINEMVFCCKEDWRAKVLKTLVAAYRRAPFFENAFAVLEPLVRYPEDNVAEYNVHAIVTLAGALGLPTGSFVRSSSLPTVSTATQRLIDLTRQVGGRSYLCGGGAGGYQEDEAFAAVGLSLVYQCFVPKFYSQHGTTSFVPGLSIIDAAMNLGWHGVGSLLRGGGGLDRKKYASACICSAY</sequence>
<gene>
    <name evidence="1" type="ORF">LZ012_04590</name>
</gene>
<dbReference type="Proteomes" id="UP001165384">
    <property type="component" value="Unassembled WGS sequence"/>
</dbReference>
<evidence type="ECO:0000313" key="2">
    <source>
        <dbReference type="Proteomes" id="UP001165384"/>
    </source>
</evidence>
<keyword evidence="2" id="KW-1185">Reference proteome</keyword>
<comment type="caution">
    <text evidence="1">The sequence shown here is derived from an EMBL/GenBank/DDBJ whole genome shotgun (WGS) entry which is preliminary data.</text>
</comment>
<reference evidence="1" key="1">
    <citation type="submission" date="2022-01" db="EMBL/GenBank/DDBJ databases">
        <authorList>
            <person name="Jo J.-H."/>
            <person name="Im W.-T."/>
        </authorList>
    </citation>
    <scope>NUCLEOTIDE SEQUENCE</scope>
    <source>
        <strain evidence="1">XY25</strain>
    </source>
</reference>
<dbReference type="Pfam" id="PF08889">
    <property type="entry name" value="WbqC"/>
    <property type="match status" value="1"/>
</dbReference>
<protein>
    <submittedName>
        <fullName evidence="1">WbqC family protein</fullName>
    </submittedName>
</protein>
<proteinExistence type="predicted"/>
<name>A0ABS9JZC4_9RHOO</name>
<evidence type="ECO:0000313" key="1">
    <source>
        <dbReference type="EMBL" id="MCG2576267.1"/>
    </source>
</evidence>
<dbReference type="EMBL" id="JAKLTN010000001">
    <property type="protein sequence ID" value="MCG2576267.1"/>
    <property type="molecule type" value="Genomic_DNA"/>
</dbReference>
<organism evidence="1 2">
    <name type="scientific">Dechloromonas hankyongensis</name>
    <dbReference type="NCBI Taxonomy" id="2908002"/>
    <lineage>
        <taxon>Bacteria</taxon>
        <taxon>Pseudomonadati</taxon>
        <taxon>Pseudomonadota</taxon>
        <taxon>Betaproteobacteria</taxon>
        <taxon>Rhodocyclales</taxon>
        <taxon>Azonexaceae</taxon>
        <taxon>Dechloromonas</taxon>
    </lineage>
</organism>
<dbReference type="InterPro" id="IPR014985">
    <property type="entry name" value="WbqC"/>
</dbReference>
<accession>A0ABS9JZC4</accession>
<dbReference type="RefSeq" id="WP_275708001.1">
    <property type="nucleotide sequence ID" value="NZ_JAKLTN010000001.1"/>
</dbReference>